<dbReference type="EMBL" id="NMUJ01000007">
    <property type="protein sequence ID" value="OYV03407.1"/>
    <property type="molecule type" value="Genomic_DNA"/>
</dbReference>
<sequence length="854" mass="99068">MVVYLLLALNLWQLKVIKTTHYKVFYPPGYHQSAIELAYYLESYHDSVINFIGYDPGIVCVGIQDLGLLTTGFADPISNRIMVMASTPLPYNFHIGSLRNWWRLVGIHEFTHISHLRMVYGWNRFLYYLFGAIALPNMISPGWIIEGITVFTESQYVPYEGRLNDGLYHDYMKVLAYHERVPSLAEITHYPYEFPLDNIYLFGGTLFDYIGYRYGKHTFREFFRSYSSKACRVPILPYFDLDRIARSTFGKSWPAIWRDWRSYLRTSTYKFNGIRLTNDGWYVAYPVMKDGRIFYLRRYGYKDAPLHTRQVWTLTAYEIKTGQEKSLLTNLPFMPLLSVEGDSLYYAIYKLRFGYPNTYDDSWGYESEIWVYNLRTGERHPVLQDALCCFTVDDGTIYYVKNCGHTCDIYKYEGDRITHISHHNANIGELIATPTGLIVSYKRYNTSWNIGILDQQTHTIKPLIATPWVEKSPILQDSLLFYVANYGKTYRIYAYSLNGGHLYKVCNTGVALYPVPHGDTLYYVSLYPEGFDLTKVKLILIKLGTLSSLYSLEEEAPRVPSFNKSVVIRTGCFVENCVPLLIPQVRLPIAYHNTIAGWNIGLLTYSSDVMGYSTLLTYWGYSLKTHKVTPYLELWLMLPVPISWTVIYDAGLSVEVNIPYHMALSSLWRYGSISLSYNNYNKGVVGAELQLDFSSGINCYRFTIGKRGVDYWADITIQRHFPTHKIWVRLSHGYGSPDLSKINIGGLHHYFAVECELPHRVFKLRKGWWNPNFYIEDIFLIPFGYYAQIGGHTSRWMLGLLVSPELGILYQPRIIAPTFGIAYTSEANWQTLFEIRVPALSKRPNQPYYRVYPR</sequence>
<dbReference type="AlphaFoldDB" id="A0A257LUS9"/>
<gene>
    <name evidence="1" type="ORF">CGW93_01170</name>
</gene>
<reference evidence="2" key="1">
    <citation type="submission" date="2017-07" db="EMBL/GenBank/DDBJ databases">
        <title>Novel pathways for hydrocarbon cycling and metabolic interdependencies in hydrothermal sediment communities.</title>
        <authorList>
            <person name="Dombrowski N."/>
            <person name="Seitz K."/>
            <person name="Teske A."/>
            <person name="Baker B."/>
        </authorList>
    </citation>
    <scope>NUCLEOTIDE SEQUENCE [LARGE SCALE GENOMIC DNA]</scope>
</reference>
<accession>A0A257LUS9</accession>
<dbReference type="SUPFAM" id="SSF69304">
    <property type="entry name" value="Tricorn protease N-terminal domain"/>
    <property type="match status" value="1"/>
</dbReference>
<organism evidence="1 2">
    <name type="scientific">candidate division WOR-3 bacterium 4484_18</name>
    <dbReference type="NCBI Taxonomy" id="2020626"/>
    <lineage>
        <taxon>Bacteria</taxon>
        <taxon>Bacteria division WOR-3</taxon>
    </lineage>
</organism>
<name>A0A257LUS9_UNCW3</name>
<evidence type="ECO:0000313" key="1">
    <source>
        <dbReference type="EMBL" id="OYV03407.1"/>
    </source>
</evidence>
<proteinExistence type="predicted"/>
<dbReference type="Proteomes" id="UP000216312">
    <property type="component" value="Unassembled WGS sequence"/>
</dbReference>
<comment type="caution">
    <text evidence="1">The sequence shown here is derived from an EMBL/GenBank/DDBJ whole genome shotgun (WGS) entry which is preliminary data.</text>
</comment>
<evidence type="ECO:0000313" key="2">
    <source>
        <dbReference type="Proteomes" id="UP000216312"/>
    </source>
</evidence>
<protein>
    <submittedName>
        <fullName evidence="1">Uncharacterized protein</fullName>
    </submittedName>
</protein>